<dbReference type="Proteomes" id="UP001054945">
    <property type="component" value="Unassembled WGS sequence"/>
</dbReference>
<dbReference type="EMBL" id="BPLR01012474">
    <property type="protein sequence ID" value="GIY54126.1"/>
    <property type="molecule type" value="Genomic_DNA"/>
</dbReference>
<organism evidence="1 2">
    <name type="scientific">Caerostris extrusa</name>
    <name type="common">Bark spider</name>
    <name type="synonym">Caerostris bankana</name>
    <dbReference type="NCBI Taxonomy" id="172846"/>
    <lineage>
        <taxon>Eukaryota</taxon>
        <taxon>Metazoa</taxon>
        <taxon>Ecdysozoa</taxon>
        <taxon>Arthropoda</taxon>
        <taxon>Chelicerata</taxon>
        <taxon>Arachnida</taxon>
        <taxon>Araneae</taxon>
        <taxon>Araneomorphae</taxon>
        <taxon>Entelegynae</taxon>
        <taxon>Araneoidea</taxon>
        <taxon>Araneidae</taxon>
        <taxon>Caerostris</taxon>
    </lineage>
</organism>
<evidence type="ECO:0000313" key="2">
    <source>
        <dbReference type="Proteomes" id="UP001054945"/>
    </source>
</evidence>
<dbReference type="GO" id="GO:0004386">
    <property type="term" value="F:helicase activity"/>
    <property type="evidence" value="ECO:0007669"/>
    <property type="project" value="UniProtKB-KW"/>
</dbReference>
<gene>
    <name evidence="1" type="primary">TSOC_007124</name>
    <name evidence="1" type="ORF">CEXT_742641</name>
</gene>
<sequence length="405" mass="47039">MVCRNPHLTYVNHLTDRVEIPCSFQSIDNRFMGPCKCIFIDQTVQRYETLDGNASFKLFHPMDREHSFIRLDNGKIKSNSKLMTLVHRETALACRNFLSGLLPFRLLIDPLILHTITCLVLFDLIQTLSIRFSKNDPTCCSDTVTSKGKHPGRISAIALGRLREFDVQLGVFGSRFGVVHGQGSRVFKQVLPIYEERQCVLHLFGRLLDGVRDEKFLVLTDKRKGDNGKTTFMTLMQKVFYNFSVSKGGKANFELWIFERSVRGDNLQDGRSIYTAERFQFTWQAGVVLVMNEHDFPKFDASDEAFVERMAVCPFRSKFVNDLSLYYGEEYTFQRNYEINKQFDAWRSSVVDILRQHRMRPQVAVPDSMKEWTETLARPTMSLRSGWTKRWLSQTTTMTSWDFMT</sequence>
<name>A0AAV4U8N3_CAEEX</name>
<keyword evidence="1" id="KW-0547">Nucleotide-binding</keyword>
<accession>A0AAV4U8N3</accession>
<reference evidence="1 2" key="1">
    <citation type="submission" date="2021-06" db="EMBL/GenBank/DDBJ databases">
        <title>Caerostris extrusa draft genome.</title>
        <authorList>
            <person name="Kono N."/>
            <person name="Arakawa K."/>
        </authorList>
    </citation>
    <scope>NUCLEOTIDE SEQUENCE [LARGE SCALE GENOMIC DNA]</scope>
</reference>
<proteinExistence type="predicted"/>
<keyword evidence="1" id="KW-0378">Hydrolase</keyword>
<protein>
    <submittedName>
        <fullName evidence="1">Helicase</fullName>
    </submittedName>
</protein>
<dbReference type="AlphaFoldDB" id="A0AAV4U8N3"/>
<evidence type="ECO:0000313" key="1">
    <source>
        <dbReference type="EMBL" id="GIY54126.1"/>
    </source>
</evidence>
<keyword evidence="1" id="KW-0347">Helicase</keyword>
<keyword evidence="2" id="KW-1185">Reference proteome</keyword>
<keyword evidence="1" id="KW-0067">ATP-binding</keyword>
<comment type="caution">
    <text evidence="1">The sequence shown here is derived from an EMBL/GenBank/DDBJ whole genome shotgun (WGS) entry which is preliminary data.</text>
</comment>